<dbReference type="GO" id="GO:0005737">
    <property type="term" value="C:cytoplasm"/>
    <property type="evidence" value="ECO:0007669"/>
    <property type="project" value="UniProtKB-SubCell"/>
</dbReference>
<comment type="function">
    <text evidence="5">An accessory protein needed during the final step in the assembly of 30S ribosomal subunit, possibly for assembly of the head region. Essential for efficient processing of 16S rRNA. May be needed both before and after RbfA during the maturation of 16S rRNA. It has affinity for free ribosomal 30S subunits but not for 70S ribosomes.</text>
</comment>
<dbReference type="AlphaFoldDB" id="A0A6J4H4M2"/>
<name>A0A6J4H4M2_9CHLR</name>
<dbReference type="InterPro" id="IPR002676">
    <property type="entry name" value="RimM_N"/>
</dbReference>
<comment type="similarity">
    <text evidence="5">Belongs to the RimM family.</text>
</comment>
<keyword evidence="1 5" id="KW-0963">Cytoplasm</keyword>
<dbReference type="GO" id="GO:0043022">
    <property type="term" value="F:ribosome binding"/>
    <property type="evidence" value="ECO:0007669"/>
    <property type="project" value="InterPro"/>
</dbReference>
<evidence type="ECO:0000256" key="1">
    <source>
        <dbReference type="ARBA" id="ARBA00022490"/>
    </source>
</evidence>
<organism evidence="8">
    <name type="scientific">uncultured Chloroflexia bacterium</name>
    <dbReference type="NCBI Taxonomy" id="1672391"/>
    <lineage>
        <taxon>Bacteria</taxon>
        <taxon>Bacillati</taxon>
        <taxon>Chloroflexota</taxon>
        <taxon>Chloroflexia</taxon>
        <taxon>environmental samples</taxon>
    </lineage>
</organism>
<evidence type="ECO:0000256" key="4">
    <source>
        <dbReference type="ARBA" id="ARBA00023186"/>
    </source>
</evidence>
<comment type="subunit">
    <text evidence="5">Binds ribosomal protein uS19.</text>
</comment>
<dbReference type="PANTHER" id="PTHR33692:SF1">
    <property type="entry name" value="RIBOSOME MATURATION FACTOR RIMM"/>
    <property type="match status" value="1"/>
</dbReference>
<dbReference type="SUPFAM" id="SSF50346">
    <property type="entry name" value="PRC-barrel domain"/>
    <property type="match status" value="1"/>
</dbReference>
<dbReference type="Pfam" id="PF24986">
    <property type="entry name" value="PRC_RimM"/>
    <property type="match status" value="1"/>
</dbReference>
<dbReference type="PANTHER" id="PTHR33692">
    <property type="entry name" value="RIBOSOME MATURATION FACTOR RIMM"/>
    <property type="match status" value="1"/>
</dbReference>
<evidence type="ECO:0000313" key="8">
    <source>
        <dbReference type="EMBL" id="CAA9213801.1"/>
    </source>
</evidence>
<keyword evidence="2 5" id="KW-0690">Ribosome biogenesis</keyword>
<dbReference type="GO" id="GO:0042274">
    <property type="term" value="P:ribosomal small subunit biogenesis"/>
    <property type="evidence" value="ECO:0007669"/>
    <property type="project" value="UniProtKB-UniRule"/>
</dbReference>
<reference evidence="8" key="1">
    <citation type="submission" date="2020-02" db="EMBL/GenBank/DDBJ databases">
        <authorList>
            <person name="Meier V. D."/>
        </authorList>
    </citation>
    <scope>NUCLEOTIDE SEQUENCE</scope>
    <source>
        <strain evidence="8">AVDCRST_MAG93</strain>
    </source>
</reference>
<proteinExistence type="inferred from homology"/>
<dbReference type="Pfam" id="PF01782">
    <property type="entry name" value="RimM"/>
    <property type="match status" value="1"/>
</dbReference>
<sequence>MTNVPQNEDELLLVGSISAPFGVRGQVKLNTLMTHPEHLSRVRTVYLGEDFKPVRLQRAQMHKHNLVILTLDGIGNRNAAETLRNVEVFIREADAAPLEEGEYFLHDLPGLVVETTAGETLGSVKEVLETGANDVLVVERLEGGQVLVPMIHDVVKELDLSGKRIVVELIPGLLEL</sequence>
<feature type="domain" description="RimM N-terminal" evidence="6">
    <location>
        <begin position="14"/>
        <end position="93"/>
    </location>
</feature>
<feature type="domain" description="Ribosome maturation factor RimM PRC barrel" evidence="7">
    <location>
        <begin position="106"/>
        <end position="172"/>
    </location>
</feature>
<evidence type="ECO:0000259" key="6">
    <source>
        <dbReference type="Pfam" id="PF01782"/>
    </source>
</evidence>
<evidence type="ECO:0000256" key="3">
    <source>
        <dbReference type="ARBA" id="ARBA00022552"/>
    </source>
</evidence>
<evidence type="ECO:0000259" key="7">
    <source>
        <dbReference type="Pfam" id="PF24986"/>
    </source>
</evidence>
<dbReference type="GO" id="GO:0005840">
    <property type="term" value="C:ribosome"/>
    <property type="evidence" value="ECO:0007669"/>
    <property type="project" value="InterPro"/>
</dbReference>
<keyword evidence="4 5" id="KW-0143">Chaperone</keyword>
<dbReference type="InterPro" id="IPR036976">
    <property type="entry name" value="RimM_N_sf"/>
</dbReference>
<keyword evidence="3 5" id="KW-0698">rRNA processing</keyword>
<dbReference type="InterPro" id="IPR011961">
    <property type="entry name" value="RimM"/>
</dbReference>
<dbReference type="NCBIfam" id="TIGR02273">
    <property type="entry name" value="16S_RimM"/>
    <property type="match status" value="1"/>
</dbReference>
<dbReference type="SUPFAM" id="SSF50447">
    <property type="entry name" value="Translation proteins"/>
    <property type="match status" value="1"/>
</dbReference>
<protein>
    <recommendedName>
        <fullName evidence="5">Ribosome maturation factor RimM</fullName>
    </recommendedName>
</protein>
<dbReference type="EMBL" id="CADCTR010000046">
    <property type="protein sequence ID" value="CAA9213801.1"/>
    <property type="molecule type" value="Genomic_DNA"/>
</dbReference>
<accession>A0A6J4H4M2</accession>
<evidence type="ECO:0000256" key="5">
    <source>
        <dbReference type="HAMAP-Rule" id="MF_00014"/>
    </source>
</evidence>
<gene>
    <name evidence="5" type="primary">rimM</name>
    <name evidence="8" type="ORF">AVDCRST_MAG93-142</name>
</gene>
<dbReference type="Gene3D" id="2.40.30.60">
    <property type="entry name" value="RimM"/>
    <property type="match status" value="1"/>
</dbReference>
<dbReference type="InterPro" id="IPR009000">
    <property type="entry name" value="Transl_B-barrel_sf"/>
</dbReference>
<dbReference type="Gene3D" id="2.30.30.240">
    <property type="entry name" value="PRC-barrel domain"/>
    <property type="match status" value="1"/>
</dbReference>
<evidence type="ECO:0000256" key="2">
    <source>
        <dbReference type="ARBA" id="ARBA00022517"/>
    </source>
</evidence>
<comment type="domain">
    <text evidence="5">The PRC barrel domain binds ribosomal protein uS19.</text>
</comment>
<comment type="subcellular location">
    <subcellularLocation>
        <location evidence="5">Cytoplasm</location>
    </subcellularLocation>
</comment>
<dbReference type="InterPro" id="IPR011033">
    <property type="entry name" value="PRC_barrel-like_sf"/>
</dbReference>
<dbReference type="HAMAP" id="MF_00014">
    <property type="entry name" value="Ribosome_mat_RimM"/>
    <property type="match status" value="1"/>
</dbReference>
<dbReference type="InterPro" id="IPR056792">
    <property type="entry name" value="PRC_RimM"/>
</dbReference>
<dbReference type="GO" id="GO:0006364">
    <property type="term" value="P:rRNA processing"/>
    <property type="evidence" value="ECO:0007669"/>
    <property type="project" value="UniProtKB-UniRule"/>
</dbReference>